<dbReference type="WBParaSite" id="TMUE_2000007365.1">
    <property type="protein sequence ID" value="TMUE_2000007365.1"/>
    <property type="gene ID" value="WBGene00285607"/>
</dbReference>
<accession>A0A5S6QJL1</accession>
<evidence type="ECO:0000256" key="1">
    <source>
        <dbReference type="SAM" id="SignalP"/>
    </source>
</evidence>
<sequence>MHFIYALLLPSIVQAVSKEFKFVETKDITRIGLIRSRLEKLSASFKGKVGEDIIKRKVKDLSAECTVVCDDEMRSIKYNIICWMKKPTLEECLLKCLKKGLLGLEKTYVVNLQNVYVH</sequence>
<name>A0A5S6QJL1_TRIMR</name>
<proteinExistence type="predicted"/>
<reference evidence="3" key="1">
    <citation type="submission" date="2019-12" db="UniProtKB">
        <authorList>
            <consortium name="WormBaseParasite"/>
        </authorList>
    </citation>
    <scope>IDENTIFICATION</scope>
</reference>
<keyword evidence="1" id="KW-0732">Signal</keyword>
<evidence type="ECO:0000313" key="2">
    <source>
        <dbReference type="Proteomes" id="UP000046395"/>
    </source>
</evidence>
<keyword evidence="2" id="KW-1185">Reference proteome</keyword>
<evidence type="ECO:0000313" key="3">
    <source>
        <dbReference type="WBParaSite" id="TMUE_2000007365.1"/>
    </source>
</evidence>
<protein>
    <submittedName>
        <fullName evidence="3">Uncharacterized protein</fullName>
    </submittedName>
</protein>
<dbReference type="Proteomes" id="UP000046395">
    <property type="component" value="Unassembled WGS sequence"/>
</dbReference>
<dbReference type="AlphaFoldDB" id="A0A5S6QJL1"/>
<organism evidence="2 3">
    <name type="scientific">Trichuris muris</name>
    <name type="common">Mouse whipworm</name>
    <dbReference type="NCBI Taxonomy" id="70415"/>
    <lineage>
        <taxon>Eukaryota</taxon>
        <taxon>Metazoa</taxon>
        <taxon>Ecdysozoa</taxon>
        <taxon>Nematoda</taxon>
        <taxon>Enoplea</taxon>
        <taxon>Dorylaimia</taxon>
        <taxon>Trichinellida</taxon>
        <taxon>Trichuridae</taxon>
        <taxon>Trichuris</taxon>
    </lineage>
</organism>
<feature type="signal peptide" evidence="1">
    <location>
        <begin position="1"/>
        <end position="15"/>
    </location>
</feature>
<feature type="chain" id="PRO_5024357633" evidence="1">
    <location>
        <begin position="16"/>
        <end position="118"/>
    </location>
</feature>